<feature type="domain" description="Histidine kinase" evidence="21">
    <location>
        <begin position="754"/>
        <end position="975"/>
    </location>
</feature>
<feature type="domain" description="PAS" evidence="23">
    <location>
        <begin position="606"/>
        <end position="658"/>
    </location>
</feature>
<evidence type="ECO:0000313" key="27">
    <source>
        <dbReference type="EMBL" id="SDH08032.1"/>
    </source>
</evidence>
<dbReference type="InterPro" id="IPR024478">
    <property type="entry name" value="HlyB_4HB_MCP"/>
</dbReference>
<feature type="domain" description="Response regulatory" evidence="22">
    <location>
        <begin position="1145"/>
        <end position="1262"/>
    </location>
</feature>
<feature type="modified residue" description="Phosphohistidine" evidence="17">
    <location>
        <position position="1343"/>
    </location>
</feature>
<dbReference type="InterPro" id="IPR013767">
    <property type="entry name" value="PAS_fold"/>
</dbReference>
<dbReference type="InterPro" id="IPR004358">
    <property type="entry name" value="Sig_transdc_His_kin-like_C"/>
</dbReference>
<keyword evidence="6" id="KW-0808">Transferase</keyword>
<evidence type="ECO:0000256" key="18">
    <source>
        <dbReference type="PROSITE-ProRule" id="PRU00169"/>
    </source>
</evidence>
<comment type="function">
    <text evidence="15">Member of the two-component regulatory system BvgS/BvgA. Phosphorylates BvgA via a four-step phosphorelay in response to environmental signals.</text>
</comment>
<evidence type="ECO:0000256" key="11">
    <source>
        <dbReference type="ARBA" id="ARBA00022989"/>
    </source>
</evidence>
<feature type="domain" description="PAS" evidence="23">
    <location>
        <begin position="475"/>
        <end position="528"/>
    </location>
</feature>
<dbReference type="GO" id="GO:0006355">
    <property type="term" value="P:regulation of DNA-templated transcription"/>
    <property type="evidence" value="ECO:0007669"/>
    <property type="project" value="InterPro"/>
</dbReference>
<dbReference type="SUPFAM" id="SSF47384">
    <property type="entry name" value="Homodimeric domain of signal transducing histidine kinase"/>
    <property type="match status" value="1"/>
</dbReference>
<evidence type="ECO:0000256" key="8">
    <source>
        <dbReference type="ARBA" id="ARBA00022741"/>
    </source>
</evidence>
<keyword evidence="11 20" id="KW-1133">Transmembrane helix</keyword>
<dbReference type="SMART" id="SM00073">
    <property type="entry name" value="HPT"/>
    <property type="match status" value="1"/>
</dbReference>
<feature type="modified residue" description="4-aspartylphosphate" evidence="18">
    <location>
        <position position="1195"/>
    </location>
</feature>
<dbReference type="InterPro" id="IPR005467">
    <property type="entry name" value="His_kinase_dom"/>
</dbReference>
<evidence type="ECO:0000259" key="25">
    <source>
        <dbReference type="PROSITE" id="PS50885"/>
    </source>
</evidence>
<dbReference type="EMBL" id="FNCY01000003">
    <property type="protein sequence ID" value="SDH08032.1"/>
    <property type="molecule type" value="Genomic_DNA"/>
</dbReference>
<dbReference type="GO" id="GO:0005524">
    <property type="term" value="F:ATP binding"/>
    <property type="evidence" value="ECO:0007669"/>
    <property type="project" value="UniProtKB-KW"/>
</dbReference>
<dbReference type="PANTHER" id="PTHR45339">
    <property type="entry name" value="HYBRID SIGNAL TRANSDUCTION HISTIDINE KINASE J"/>
    <property type="match status" value="1"/>
</dbReference>
<dbReference type="PRINTS" id="PR00344">
    <property type="entry name" value="BCTRLSENSOR"/>
</dbReference>
<feature type="transmembrane region" description="Helical" evidence="20">
    <location>
        <begin position="14"/>
        <end position="34"/>
    </location>
</feature>
<dbReference type="RefSeq" id="WP_091935177.1">
    <property type="nucleotide sequence ID" value="NZ_FNCY01000003.1"/>
</dbReference>
<evidence type="ECO:0000256" key="17">
    <source>
        <dbReference type="PROSITE-ProRule" id="PRU00110"/>
    </source>
</evidence>
<dbReference type="CDD" id="cd00082">
    <property type="entry name" value="HisKA"/>
    <property type="match status" value="1"/>
</dbReference>
<dbReference type="InterPro" id="IPR036641">
    <property type="entry name" value="HPT_dom_sf"/>
</dbReference>
<evidence type="ECO:0000256" key="4">
    <source>
        <dbReference type="ARBA" id="ARBA00022475"/>
    </source>
</evidence>
<dbReference type="InterPro" id="IPR029016">
    <property type="entry name" value="GAF-like_dom_sf"/>
</dbReference>
<feature type="modified residue" description="4-aspartylphosphate" evidence="18">
    <location>
        <position position="1048"/>
    </location>
</feature>
<keyword evidence="5 18" id="KW-0597">Phosphoprotein</keyword>
<dbReference type="PROSITE" id="PS50110">
    <property type="entry name" value="RESPONSE_REGULATORY"/>
    <property type="match status" value="2"/>
</dbReference>
<gene>
    <name evidence="27" type="ORF">SAMN05660652_01173</name>
</gene>
<evidence type="ECO:0000259" key="21">
    <source>
        <dbReference type="PROSITE" id="PS50109"/>
    </source>
</evidence>
<evidence type="ECO:0000256" key="5">
    <source>
        <dbReference type="ARBA" id="ARBA00022553"/>
    </source>
</evidence>
<dbReference type="SMART" id="SM00304">
    <property type="entry name" value="HAMP"/>
    <property type="match status" value="1"/>
</dbReference>
<dbReference type="InterPro" id="IPR008207">
    <property type="entry name" value="Sig_transdc_His_kin_Hpt_dom"/>
</dbReference>
<dbReference type="FunFam" id="3.30.565.10:FF:000010">
    <property type="entry name" value="Sensor histidine kinase RcsC"/>
    <property type="match status" value="1"/>
</dbReference>
<dbReference type="InterPro" id="IPR003660">
    <property type="entry name" value="HAMP_dom"/>
</dbReference>
<evidence type="ECO:0000259" key="24">
    <source>
        <dbReference type="PROSITE" id="PS50113"/>
    </source>
</evidence>
<dbReference type="Gene3D" id="3.30.565.10">
    <property type="entry name" value="Histidine kinase-like ATPase, C-terminal domain"/>
    <property type="match status" value="1"/>
</dbReference>
<dbReference type="Pfam" id="PF00512">
    <property type="entry name" value="HisKA"/>
    <property type="match status" value="1"/>
</dbReference>
<dbReference type="OrthoDB" id="5290456at2"/>
<evidence type="ECO:0000256" key="13">
    <source>
        <dbReference type="ARBA" id="ARBA00023136"/>
    </source>
</evidence>
<dbReference type="SUPFAM" id="SSF158472">
    <property type="entry name" value="HAMP domain-like"/>
    <property type="match status" value="1"/>
</dbReference>
<dbReference type="Gene3D" id="1.20.120.160">
    <property type="entry name" value="HPT domain"/>
    <property type="match status" value="1"/>
</dbReference>
<evidence type="ECO:0000259" key="22">
    <source>
        <dbReference type="PROSITE" id="PS50110"/>
    </source>
</evidence>
<keyword evidence="8" id="KW-0547">Nucleotide-binding</keyword>
<evidence type="ECO:0000256" key="6">
    <source>
        <dbReference type="ARBA" id="ARBA00022679"/>
    </source>
</evidence>
<dbReference type="SMART" id="SM00388">
    <property type="entry name" value="HisKA"/>
    <property type="match status" value="1"/>
</dbReference>
<dbReference type="Pfam" id="PF13185">
    <property type="entry name" value="GAF_2"/>
    <property type="match status" value="1"/>
</dbReference>
<dbReference type="InterPro" id="IPR003594">
    <property type="entry name" value="HATPase_dom"/>
</dbReference>
<evidence type="ECO:0000256" key="10">
    <source>
        <dbReference type="ARBA" id="ARBA00022840"/>
    </source>
</evidence>
<organism evidence="27 28">
    <name type="scientific">Propionivibrio dicarboxylicus</name>
    <dbReference type="NCBI Taxonomy" id="83767"/>
    <lineage>
        <taxon>Bacteria</taxon>
        <taxon>Pseudomonadati</taxon>
        <taxon>Pseudomonadota</taxon>
        <taxon>Betaproteobacteria</taxon>
        <taxon>Rhodocyclales</taxon>
        <taxon>Rhodocyclaceae</taxon>
        <taxon>Propionivibrio</taxon>
    </lineage>
</organism>
<dbReference type="STRING" id="83767.SAMN05660652_01173"/>
<dbReference type="Pfam" id="PF13426">
    <property type="entry name" value="PAS_9"/>
    <property type="match status" value="1"/>
</dbReference>
<dbReference type="Pfam" id="PF12729">
    <property type="entry name" value="4HB_MCP_1"/>
    <property type="match status" value="1"/>
</dbReference>
<dbReference type="CDD" id="cd00130">
    <property type="entry name" value="PAS"/>
    <property type="match status" value="2"/>
</dbReference>
<feature type="domain" description="HAMP" evidence="25">
    <location>
        <begin position="221"/>
        <end position="274"/>
    </location>
</feature>
<feature type="domain" description="Response regulatory" evidence="22">
    <location>
        <begin position="994"/>
        <end position="1117"/>
    </location>
</feature>
<dbReference type="NCBIfam" id="TIGR00229">
    <property type="entry name" value="sensory_box"/>
    <property type="match status" value="2"/>
</dbReference>
<dbReference type="Pfam" id="PF01627">
    <property type="entry name" value="Hpt"/>
    <property type="match status" value="1"/>
</dbReference>
<evidence type="ECO:0000256" key="20">
    <source>
        <dbReference type="SAM" id="Phobius"/>
    </source>
</evidence>
<dbReference type="Pfam" id="PF02518">
    <property type="entry name" value="HATPase_c"/>
    <property type="match status" value="1"/>
</dbReference>
<keyword evidence="10" id="KW-0067">ATP-binding</keyword>
<dbReference type="PROSITE" id="PS50113">
    <property type="entry name" value="PAC"/>
    <property type="match status" value="1"/>
</dbReference>
<keyword evidence="4" id="KW-1003">Cell membrane</keyword>
<proteinExistence type="predicted"/>
<keyword evidence="9" id="KW-0418">Kinase</keyword>
<feature type="transmembrane region" description="Helical" evidence="20">
    <location>
        <begin position="200"/>
        <end position="219"/>
    </location>
</feature>
<dbReference type="SMART" id="SM00448">
    <property type="entry name" value="REC"/>
    <property type="match status" value="2"/>
</dbReference>
<keyword evidence="7 20" id="KW-0812">Transmembrane</keyword>
<dbReference type="Gene3D" id="1.10.287.130">
    <property type="match status" value="1"/>
</dbReference>
<dbReference type="PROSITE" id="PS50885">
    <property type="entry name" value="HAMP"/>
    <property type="match status" value="1"/>
</dbReference>
<keyword evidence="14" id="KW-0131">Cell cycle</keyword>
<dbReference type="InterPro" id="IPR000014">
    <property type="entry name" value="PAS"/>
</dbReference>
<dbReference type="GO" id="GO:0005886">
    <property type="term" value="C:plasma membrane"/>
    <property type="evidence" value="ECO:0007669"/>
    <property type="project" value="UniProtKB-SubCell"/>
</dbReference>
<dbReference type="Gene3D" id="3.30.450.20">
    <property type="entry name" value="PAS domain"/>
    <property type="match status" value="2"/>
</dbReference>
<dbReference type="PROSITE" id="PS50109">
    <property type="entry name" value="HIS_KIN"/>
    <property type="match status" value="1"/>
</dbReference>
<comment type="subcellular location">
    <subcellularLocation>
        <location evidence="2">Cell membrane</location>
        <topology evidence="2">Multi-pass membrane protein</topology>
    </subcellularLocation>
</comment>
<dbReference type="InterPro" id="IPR003661">
    <property type="entry name" value="HisK_dim/P_dom"/>
</dbReference>
<dbReference type="SUPFAM" id="SSF55785">
    <property type="entry name" value="PYP-like sensor domain (PAS domain)"/>
    <property type="match status" value="2"/>
</dbReference>
<keyword evidence="12" id="KW-0902">Two-component regulatory system</keyword>
<comment type="catalytic activity">
    <reaction evidence="1">
        <text>ATP + protein L-histidine = ADP + protein N-phospho-L-histidine.</text>
        <dbReference type="EC" id="2.7.13.3"/>
    </reaction>
</comment>
<dbReference type="Gene3D" id="6.10.340.10">
    <property type="match status" value="1"/>
</dbReference>
<evidence type="ECO:0000256" key="3">
    <source>
        <dbReference type="ARBA" id="ARBA00012438"/>
    </source>
</evidence>
<evidence type="ECO:0000259" key="23">
    <source>
        <dbReference type="PROSITE" id="PS50112"/>
    </source>
</evidence>
<evidence type="ECO:0000256" key="19">
    <source>
        <dbReference type="SAM" id="Coils"/>
    </source>
</evidence>
<dbReference type="FunFam" id="1.10.287.130:FF:000038">
    <property type="entry name" value="Sensory transduction histidine kinase"/>
    <property type="match status" value="1"/>
</dbReference>
<dbReference type="InterPro" id="IPR036097">
    <property type="entry name" value="HisK_dim/P_sf"/>
</dbReference>
<evidence type="ECO:0000313" key="28">
    <source>
        <dbReference type="Proteomes" id="UP000198607"/>
    </source>
</evidence>
<evidence type="ECO:0000256" key="2">
    <source>
        <dbReference type="ARBA" id="ARBA00004651"/>
    </source>
</evidence>
<dbReference type="PROSITE" id="PS50894">
    <property type="entry name" value="HPT"/>
    <property type="match status" value="1"/>
</dbReference>
<dbReference type="PANTHER" id="PTHR45339:SF1">
    <property type="entry name" value="HYBRID SIGNAL TRANSDUCTION HISTIDINE KINASE J"/>
    <property type="match status" value="1"/>
</dbReference>
<evidence type="ECO:0000256" key="15">
    <source>
        <dbReference type="ARBA" id="ARBA00058004"/>
    </source>
</evidence>
<feature type="coiled-coil region" evidence="19">
    <location>
        <begin position="434"/>
        <end position="471"/>
    </location>
</feature>
<dbReference type="SUPFAM" id="SSF55874">
    <property type="entry name" value="ATPase domain of HSP90 chaperone/DNA topoisomerase II/histidine kinase"/>
    <property type="match status" value="1"/>
</dbReference>
<keyword evidence="19" id="KW-0175">Coiled coil</keyword>
<name>A0A1G7ZGZ8_9RHOO</name>
<accession>A0A1G7ZGZ8</accession>
<dbReference type="InterPro" id="IPR035965">
    <property type="entry name" value="PAS-like_dom_sf"/>
</dbReference>
<evidence type="ECO:0000256" key="16">
    <source>
        <dbReference type="ARBA" id="ARBA00070152"/>
    </source>
</evidence>
<dbReference type="SMART" id="SM00091">
    <property type="entry name" value="PAS"/>
    <property type="match status" value="2"/>
</dbReference>
<dbReference type="Proteomes" id="UP000198607">
    <property type="component" value="Unassembled WGS sequence"/>
</dbReference>
<dbReference type="Pfam" id="PF00672">
    <property type="entry name" value="HAMP"/>
    <property type="match status" value="1"/>
</dbReference>
<sequence>MNTDILSAFNRSSLAAKLLFGFGIVLVITLLIGFQHHYHLDDIRETNQRIHDRDYEAITHLNEAIVALTDIERKLRRMLSPHPNALRESLRKSVLEAETVFINEIQNAKRTVSTEMIEKQISDFERHFDAYRNEIAMALLLVERSSERPQEATDYANRREFLDSARRAEASVRALRALQEDESRTSMDAIAQRLEQNRRVMLALLAANLAVFGLLGFLFTRAIRGPFENIGSAVRLLADGKLDETIPHTDFDNEIGELARSIVILQQGAREMETQRWIKSHQATLSAELQAATSFTDLSQKFLSTLAPLIHLGQGVFYVFEEEQKLLRMLGSYAYRQRKNFDQYFRLGQGLIGQCAMERTPIILTQPPADYVCIGSSLGEARPRRIAVLPVVRNERLLAVIELATLGTFGDREQALLESIMPILAMSVEIFERNTHTQQLLAETRRQAEDMKRQAALLEEQTIELEAQQDAIRATEAWYRGIVESAPDGMLVADADGRITLVNTELEAMFAYAKGELIGRAIETIVPDIGAIPRSAWHAASSDTKTHRNGGEHSWNTHGIQRSGLVFPIELGISQLPYADSKCLSYCASIRDISERKAAEAKLAALEERSRLILSSVDNGIVGLDTSGSITFANPAASSMLGYSEEEFTAADLHSLVHHSRADGSPFPAAECSMYHTLIDGRSRTIDDEVLWCKDGTALPVEYSTTPIRKDDQLIGTVIAYRDITERKRAEDAMREAKRIAEDATKAKSDFLANMSHEIRTPMNAIIGMSQLALQTGLDKRQRNYIDKVHRAGKNLLGIVNDILDFSKIEAGRLSMESISFHLEDVLDNLANLLGIKAVDKGIELLFDIAPDVPSLLIGDPLRLGQILINLGNNAVKFTETGEIVIAIRCHEITAESIDLHFSVHDTGIGMTTKQCARIFQSFSQADSSTTRKYGGTGLGLAISKNLVELMHGSIWADSAPGKGATFHFLAKFGLQSETSPRRMLCAEEFSGLRALIVDDNASACEILTNLAQRFSLDTDTALDGQQALEKIIEADAANQAFDLILLDWKMPFMDGIEVQQELLKLPLSRRPAVVMITAHGREEALDSIEGGGVRPQAILTKPVAPSALLEAIGAALGRDSLVETRAHQKEGCNHQTIARLGGARLLLVEDNEMNQELATELLNQVGIEVVVAGNGQAALDQLAVDAAFDGILMDCQMPVMDGYTATREIRKDPRHADMPIIAMTANAMTGDREKVLAAGMNDHIAKPINTHDMFTTIAKWITPNNANASSTLPEHDTETTPAPCHFELIGIDVGAGMATTLNNEALYLRLLRKFHDGQMAFGDNFRAALTSDDATEPARLAHTLKGTAGNIGAHEVQEAAAALETACRENPEPSRIESALDRVEALLTPVTQDIGRLLAEYEPEASPASEGADDDSDIEADLAKLRELLKESDAAAGDLLDRIIIRLPESSRPAGFLVVQKHLDNYDFDAALEALDKAI</sequence>
<evidence type="ECO:0000256" key="7">
    <source>
        <dbReference type="ARBA" id="ARBA00022692"/>
    </source>
</evidence>
<dbReference type="CDD" id="cd17546">
    <property type="entry name" value="REC_hyHK_CKI1_RcsC-like"/>
    <property type="match status" value="2"/>
</dbReference>
<dbReference type="SUPFAM" id="SSF52172">
    <property type="entry name" value="CheY-like"/>
    <property type="match status" value="2"/>
</dbReference>
<keyword evidence="28" id="KW-1185">Reference proteome</keyword>
<evidence type="ECO:0000256" key="9">
    <source>
        <dbReference type="ARBA" id="ARBA00022777"/>
    </source>
</evidence>
<dbReference type="EC" id="2.7.13.3" evidence="3"/>
<feature type="domain" description="HPt" evidence="26">
    <location>
        <begin position="1304"/>
        <end position="1402"/>
    </location>
</feature>
<protein>
    <recommendedName>
        <fullName evidence="16">Virulence sensor protein BvgS</fullName>
        <ecNumber evidence="3">2.7.13.3</ecNumber>
    </recommendedName>
</protein>
<evidence type="ECO:0000256" key="14">
    <source>
        <dbReference type="ARBA" id="ARBA00023306"/>
    </source>
</evidence>
<evidence type="ECO:0000259" key="26">
    <source>
        <dbReference type="PROSITE" id="PS50894"/>
    </source>
</evidence>
<dbReference type="SUPFAM" id="SSF47226">
    <property type="entry name" value="Histidine-containing phosphotransfer domain, HPT domain"/>
    <property type="match status" value="1"/>
</dbReference>
<dbReference type="SUPFAM" id="SSF55781">
    <property type="entry name" value="GAF domain-like"/>
    <property type="match status" value="1"/>
</dbReference>
<dbReference type="Pfam" id="PF00072">
    <property type="entry name" value="Response_reg"/>
    <property type="match status" value="2"/>
</dbReference>
<dbReference type="SMART" id="SM00387">
    <property type="entry name" value="HATPase_c"/>
    <property type="match status" value="1"/>
</dbReference>
<dbReference type="CDD" id="cd16922">
    <property type="entry name" value="HATPase_EvgS-ArcB-TorS-like"/>
    <property type="match status" value="1"/>
</dbReference>
<feature type="domain" description="PAC" evidence="24">
    <location>
        <begin position="684"/>
        <end position="736"/>
    </location>
</feature>
<dbReference type="Pfam" id="PF00989">
    <property type="entry name" value="PAS"/>
    <property type="match status" value="1"/>
</dbReference>
<dbReference type="GO" id="GO:0000155">
    <property type="term" value="F:phosphorelay sensor kinase activity"/>
    <property type="evidence" value="ECO:0007669"/>
    <property type="project" value="InterPro"/>
</dbReference>
<dbReference type="PROSITE" id="PS50112">
    <property type="entry name" value="PAS"/>
    <property type="match status" value="2"/>
</dbReference>
<dbReference type="Gene3D" id="3.30.450.40">
    <property type="match status" value="1"/>
</dbReference>
<dbReference type="InterPro" id="IPR011006">
    <property type="entry name" value="CheY-like_superfamily"/>
</dbReference>
<dbReference type="InterPro" id="IPR003018">
    <property type="entry name" value="GAF"/>
</dbReference>
<evidence type="ECO:0000256" key="1">
    <source>
        <dbReference type="ARBA" id="ARBA00000085"/>
    </source>
</evidence>
<dbReference type="Gene3D" id="3.40.50.2300">
    <property type="match status" value="2"/>
</dbReference>
<evidence type="ECO:0000256" key="12">
    <source>
        <dbReference type="ARBA" id="ARBA00023012"/>
    </source>
</evidence>
<keyword evidence="13 20" id="KW-0472">Membrane</keyword>
<dbReference type="InterPro" id="IPR000700">
    <property type="entry name" value="PAS-assoc_C"/>
</dbReference>
<dbReference type="CDD" id="cd00088">
    <property type="entry name" value="HPT"/>
    <property type="match status" value="1"/>
</dbReference>
<dbReference type="InterPro" id="IPR036890">
    <property type="entry name" value="HATPase_C_sf"/>
</dbReference>
<reference evidence="27 28" key="1">
    <citation type="submission" date="2016-10" db="EMBL/GenBank/DDBJ databases">
        <authorList>
            <person name="de Groot N.N."/>
        </authorList>
    </citation>
    <scope>NUCLEOTIDE SEQUENCE [LARGE SCALE GENOMIC DNA]</scope>
    <source>
        <strain evidence="27 28">DSM 5885</strain>
    </source>
</reference>
<dbReference type="InterPro" id="IPR001789">
    <property type="entry name" value="Sig_transdc_resp-reg_receiver"/>
</dbReference>